<dbReference type="PANTHER" id="PTHR12697">
    <property type="entry name" value="PBS LYASE HEAT-LIKE PROTEIN"/>
    <property type="match status" value="1"/>
</dbReference>
<evidence type="ECO:0000256" key="1">
    <source>
        <dbReference type="SAM" id="Phobius"/>
    </source>
</evidence>
<proteinExistence type="predicted"/>
<accession>A0A381NDC5</accession>
<name>A0A381NDC5_9ZZZZ</name>
<dbReference type="PANTHER" id="PTHR12697:SF5">
    <property type="entry name" value="DEOXYHYPUSINE HYDROXYLASE"/>
    <property type="match status" value="1"/>
</dbReference>
<dbReference type="EMBL" id="UINC01000239">
    <property type="protein sequence ID" value="SUZ51788.1"/>
    <property type="molecule type" value="Genomic_DNA"/>
</dbReference>
<gene>
    <name evidence="2" type="ORF">METZ01_LOCUS4642</name>
</gene>
<dbReference type="GO" id="GO:0016491">
    <property type="term" value="F:oxidoreductase activity"/>
    <property type="evidence" value="ECO:0007669"/>
    <property type="project" value="TreeGrafter"/>
</dbReference>
<dbReference type="Gene3D" id="1.25.10.10">
    <property type="entry name" value="Leucine-rich Repeat Variant"/>
    <property type="match status" value="2"/>
</dbReference>
<dbReference type="SUPFAM" id="SSF48371">
    <property type="entry name" value="ARM repeat"/>
    <property type="match status" value="1"/>
</dbReference>
<evidence type="ECO:0008006" key="3">
    <source>
        <dbReference type="Google" id="ProtNLM"/>
    </source>
</evidence>
<dbReference type="InterPro" id="IPR004155">
    <property type="entry name" value="PBS_lyase_HEAT"/>
</dbReference>
<keyword evidence="1" id="KW-1133">Transmembrane helix</keyword>
<organism evidence="2">
    <name type="scientific">marine metagenome</name>
    <dbReference type="NCBI Taxonomy" id="408172"/>
    <lineage>
        <taxon>unclassified sequences</taxon>
        <taxon>metagenomes</taxon>
        <taxon>ecological metagenomes</taxon>
    </lineage>
</organism>
<dbReference type="AlphaFoldDB" id="A0A381NDC5"/>
<keyword evidence="1" id="KW-0472">Membrane</keyword>
<reference evidence="2" key="1">
    <citation type="submission" date="2018-05" db="EMBL/GenBank/DDBJ databases">
        <authorList>
            <person name="Lanie J.A."/>
            <person name="Ng W.-L."/>
            <person name="Kazmierczak K.M."/>
            <person name="Andrzejewski T.M."/>
            <person name="Davidsen T.M."/>
            <person name="Wayne K.J."/>
            <person name="Tettelin H."/>
            <person name="Glass J.I."/>
            <person name="Rusch D."/>
            <person name="Podicherti R."/>
            <person name="Tsui H.-C.T."/>
            <person name="Winkler M.E."/>
        </authorList>
    </citation>
    <scope>NUCLEOTIDE SEQUENCE</scope>
</reference>
<protein>
    <recommendedName>
        <fullName evidence="3">HEAT repeat domain-containing protein</fullName>
    </recommendedName>
</protein>
<dbReference type="InterPro" id="IPR016024">
    <property type="entry name" value="ARM-type_fold"/>
</dbReference>
<feature type="transmembrane region" description="Helical" evidence="1">
    <location>
        <begin position="22"/>
        <end position="44"/>
    </location>
</feature>
<dbReference type="SMART" id="SM00567">
    <property type="entry name" value="EZ_HEAT"/>
    <property type="match status" value="3"/>
</dbReference>
<sequence length="311" mass="33650">MEKLGEREPVRSVKPLSAAPSLAVQFFLIPLSVVVVIFAIYGGFRMMVADERSPEEYLTEISSGGRDRRWPAAYELSRLMDDPEIEERFPDLGPALVRAFVESDGDDPRVRRYLALAIGRLGHPPSDAVATLTGALDDPDTETLISMIWALASLGDHSVVPRIAELYQAQDAGVRKMVVYALGVLPDDGAHTTLRAALRDPVSDVQWNAAVSLARHGDDRGLVVLQRMLDRDYVSKQVTPSGNVADPVGEVMISGIRAVAALGQDGRIEAVRTTLTALAEADESLKVRQAAMEAIAALEGGALSERVAERQ</sequence>
<keyword evidence="1" id="KW-0812">Transmembrane</keyword>
<dbReference type="Pfam" id="PF13646">
    <property type="entry name" value="HEAT_2"/>
    <property type="match status" value="1"/>
</dbReference>
<evidence type="ECO:0000313" key="2">
    <source>
        <dbReference type="EMBL" id="SUZ51788.1"/>
    </source>
</evidence>
<dbReference type="InterPro" id="IPR011989">
    <property type="entry name" value="ARM-like"/>
</dbReference>